<dbReference type="InterPro" id="IPR002182">
    <property type="entry name" value="NB-ARC"/>
</dbReference>
<gene>
    <name evidence="4" type="ORF">V8G54_010778</name>
</gene>
<feature type="region of interest" description="Disordered" evidence="2">
    <location>
        <begin position="161"/>
        <end position="184"/>
    </location>
</feature>
<dbReference type="Gene3D" id="3.40.50.300">
    <property type="entry name" value="P-loop containing nucleotide triphosphate hydrolases"/>
    <property type="match status" value="1"/>
</dbReference>
<feature type="compositionally biased region" description="Basic and acidic residues" evidence="2">
    <location>
        <begin position="163"/>
        <end position="179"/>
    </location>
</feature>
<dbReference type="InterPro" id="IPR027417">
    <property type="entry name" value="P-loop_NTPase"/>
</dbReference>
<accession>A0AAQ3NZ52</accession>
<dbReference type="PANTHER" id="PTHR33463:SF196">
    <property type="entry name" value="NB-ARC DOMAIN DISEASE RESISTANCE PROTEIN"/>
    <property type="match status" value="1"/>
</dbReference>
<sequence length="259" mass="28932">MQPNRVVIKRCTSVPDGSYKKIPSGNKCTSVPDGSYKKIPSGNKCTSVPDGSYIKIPSGCVGKSTLVKEIARKAKEKNLFDVVVKVEITADPNPHKIQEEIAYVLGLRLEGEGENVRADCLRRRLKKESGNILLILDDLWDKLDLNKLGIPVEDYDDGDDLISDNKDVDRQKSDNKDGNSDSSGKVLKKEKIFGGHKGCKILVTSRDKNVLSVEMDVKSTFCVRELDDNDALMLFQKLVGVHNEMSSFKQEIVKDYLWQ</sequence>
<organism evidence="4 5">
    <name type="scientific">Vigna mungo</name>
    <name type="common">Black gram</name>
    <name type="synonym">Phaseolus mungo</name>
    <dbReference type="NCBI Taxonomy" id="3915"/>
    <lineage>
        <taxon>Eukaryota</taxon>
        <taxon>Viridiplantae</taxon>
        <taxon>Streptophyta</taxon>
        <taxon>Embryophyta</taxon>
        <taxon>Tracheophyta</taxon>
        <taxon>Spermatophyta</taxon>
        <taxon>Magnoliopsida</taxon>
        <taxon>eudicotyledons</taxon>
        <taxon>Gunneridae</taxon>
        <taxon>Pentapetalae</taxon>
        <taxon>rosids</taxon>
        <taxon>fabids</taxon>
        <taxon>Fabales</taxon>
        <taxon>Fabaceae</taxon>
        <taxon>Papilionoideae</taxon>
        <taxon>50 kb inversion clade</taxon>
        <taxon>NPAAA clade</taxon>
        <taxon>indigoferoid/millettioid clade</taxon>
        <taxon>Phaseoleae</taxon>
        <taxon>Vigna</taxon>
    </lineage>
</organism>
<keyword evidence="1" id="KW-0611">Plant defense</keyword>
<dbReference type="PANTHER" id="PTHR33463">
    <property type="entry name" value="NB-ARC DOMAIN-CONTAINING PROTEIN-RELATED"/>
    <property type="match status" value="1"/>
</dbReference>
<proteinExistence type="predicted"/>
<keyword evidence="5" id="KW-1185">Reference proteome</keyword>
<feature type="domain" description="NB-ARC" evidence="3">
    <location>
        <begin position="59"/>
        <end position="159"/>
    </location>
</feature>
<evidence type="ECO:0000256" key="1">
    <source>
        <dbReference type="ARBA" id="ARBA00022821"/>
    </source>
</evidence>
<dbReference type="SUPFAM" id="SSF52540">
    <property type="entry name" value="P-loop containing nucleoside triphosphate hydrolases"/>
    <property type="match status" value="1"/>
</dbReference>
<evidence type="ECO:0000259" key="3">
    <source>
        <dbReference type="Pfam" id="PF00931"/>
    </source>
</evidence>
<dbReference type="AlphaFoldDB" id="A0AAQ3NZ52"/>
<dbReference type="GO" id="GO:0043531">
    <property type="term" value="F:ADP binding"/>
    <property type="evidence" value="ECO:0007669"/>
    <property type="project" value="InterPro"/>
</dbReference>
<dbReference type="EMBL" id="CP144698">
    <property type="protein sequence ID" value="WVZ17796.1"/>
    <property type="molecule type" value="Genomic_DNA"/>
</dbReference>
<dbReference type="Pfam" id="PF00931">
    <property type="entry name" value="NB-ARC"/>
    <property type="match status" value="1"/>
</dbReference>
<dbReference type="InterPro" id="IPR050905">
    <property type="entry name" value="Plant_NBS-LRR"/>
</dbReference>
<reference evidence="4 5" key="1">
    <citation type="journal article" date="2023" name="Life. Sci Alliance">
        <title>Evolutionary insights into 3D genome organization and epigenetic landscape of Vigna mungo.</title>
        <authorList>
            <person name="Junaid A."/>
            <person name="Singh B."/>
            <person name="Bhatia S."/>
        </authorList>
    </citation>
    <scope>NUCLEOTIDE SEQUENCE [LARGE SCALE GENOMIC DNA]</scope>
    <source>
        <strain evidence="4">Urdbean</strain>
    </source>
</reference>
<evidence type="ECO:0000256" key="2">
    <source>
        <dbReference type="SAM" id="MobiDB-lite"/>
    </source>
</evidence>
<evidence type="ECO:0000313" key="5">
    <source>
        <dbReference type="Proteomes" id="UP001374535"/>
    </source>
</evidence>
<dbReference type="Proteomes" id="UP001374535">
    <property type="component" value="Chromosome 3"/>
</dbReference>
<evidence type="ECO:0000313" key="4">
    <source>
        <dbReference type="EMBL" id="WVZ17796.1"/>
    </source>
</evidence>
<protein>
    <recommendedName>
        <fullName evidence="3">NB-ARC domain-containing protein</fullName>
    </recommendedName>
</protein>
<name>A0AAQ3NZ52_VIGMU</name>